<dbReference type="Proteomes" id="UP001302812">
    <property type="component" value="Unassembled WGS sequence"/>
</dbReference>
<dbReference type="GeneID" id="89940485"/>
<proteinExistence type="predicted"/>
<dbReference type="Gene3D" id="3.10.450.50">
    <property type="match status" value="1"/>
</dbReference>
<organism evidence="1 2">
    <name type="scientific">Canariomyces notabilis</name>
    <dbReference type="NCBI Taxonomy" id="2074819"/>
    <lineage>
        <taxon>Eukaryota</taxon>
        <taxon>Fungi</taxon>
        <taxon>Dikarya</taxon>
        <taxon>Ascomycota</taxon>
        <taxon>Pezizomycotina</taxon>
        <taxon>Sordariomycetes</taxon>
        <taxon>Sordariomycetidae</taxon>
        <taxon>Sordariales</taxon>
        <taxon>Chaetomiaceae</taxon>
        <taxon>Canariomyces</taxon>
    </lineage>
</organism>
<evidence type="ECO:0000313" key="2">
    <source>
        <dbReference type="Proteomes" id="UP001302812"/>
    </source>
</evidence>
<keyword evidence="2" id="KW-1185">Reference proteome</keyword>
<gene>
    <name evidence="1" type="ORF">N656DRAFT_785355</name>
</gene>
<dbReference type="EMBL" id="MU853375">
    <property type="protein sequence ID" value="KAK4107343.1"/>
    <property type="molecule type" value="Genomic_DNA"/>
</dbReference>
<name>A0AAN6QBY2_9PEZI</name>
<sequence length="166" mass="18314">MVNVIPAAKTAVAAYAYAVTQAGNSSIPYSTTAAAMAELYHANFTSFTLGTITLFPDKAFSRAAVEESLVKYNKSGLGTDFRYETNRIEAVGRESAVVWITWRIVPQQDSGRGGTEKTKCQEEGWRFTDVYGFRVAASGQTGAWEWSNADDEYEKLLENYPAFFSS</sequence>
<accession>A0AAN6QBY2</accession>
<reference evidence="1" key="2">
    <citation type="submission" date="2023-05" db="EMBL/GenBank/DDBJ databases">
        <authorList>
            <consortium name="Lawrence Berkeley National Laboratory"/>
            <person name="Steindorff A."/>
            <person name="Hensen N."/>
            <person name="Bonometti L."/>
            <person name="Westerberg I."/>
            <person name="Brannstrom I.O."/>
            <person name="Guillou S."/>
            <person name="Cros-Aarteil S."/>
            <person name="Calhoun S."/>
            <person name="Haridas S."/>
            <person name="Kuo A."/>
            <person name="Mondo S."/>
            <person name="Pangilinan J."/>
            <person name="Riley R."/>
            <person name="Labutti K."/>
            <person name="Andreopoulos B."/>
            <person name="Lipzen A."/>
            <person name="Chen C."/>
            <person name="Yanf M."/>
            <person name="Daum C."/>
            <person name="Ng V."/>
            <person name="Clum A."/>
            <person name="Ohm R."/>
            <person name="Martin F."/>
            <person name="Silar P."/>
            <person name="Natvig D."/>
            <person name="Lalanne C."/>
            <person name="Gautier V."/>
            <person name="Ament-Velasquez S.L."/>
            <person name="Kruys A."/>
            <person name="Hutchinson M.I."/>
            <person name="Powell A.J."/>
            <person name="Barry K."/>
            <person name="Miller A.N."/>
            <person name="Grigoriev I.V."/>
            <person name="Debuchy R."/>
            <person name="Gladieux P."/>
            <person name="Thoren M.H."/>
            <person name="Johannesson H."/>
        </authorList>
    </citation>
    <scope>NUCLEOTIDE SEQUENCE</scope>
    <source>
        <strain evidence="1">CBS 508.74</strain>
    </source>
</reference>
<protein>
    <submittedName>
        <fullName evidence="1">Uncharacterized protein</fullName>
    </submittedName>
</protein>
<dbReference type="AlphaFoldDB" id="A0AAN6QBY2"/>
<evidence type="ECO:0000313" key="1">
    <source>
        <dbReference type="EMBL" id="KAK4107343.1"/>
    </source>
</evidence>
<dbReference type="RefSeq" id="XP_064664913.1">
    <property type="nucleotide sequence ID" value="XM_064816360.1"/>
</dbReference>
<comment type="caution">
    <text evidence="1">The sequence shown here is derived from an EMBL/GenBank/DDBJ whole genome shotgun (WGS) entry which is preliminary data.</text>
</comment>
<reference evidence="1" key="1">
    <citation type="journal article" date="2023" name="Mol. Phylogenet. Evol.">
        <title>Genome-scale phylogeny and comparative genomics of the fungal order Sordariales.</title>
        <authorList>
            <person name="Hensen N."/>
            <person name="Bonometti L."/>
            <person name="Westerberg I."/>
            <person name="Brannstrom I.O."/>
            <person name="Guillou S."/>
            <person name="Cros-Aarteil S."/>
            <person name="Calhoun S."/>
            <person name="Haridas S."/>
            <person name="Kuo A."/>
            <person name="Mondo S."/>
            <person name="Pangilinan J."/>
            <person name="Riley R."/>
            <person name="LaButti K."/>
            <person name="Andreopoulos B."/>
            <person name="Lipzen A."/>
            <person name="Chen C."/>
            <person name="Yan M."/>
            <person name="Daum C."/>
            <person name="Ng V."/>
            <person name="Clum A."/>
            <person name="Steindorff A."/>
            <person name="Ohm R.A."/>
            <person name="Martin F."/>
            <person name="Silar P."/>
            <person name="Natvig D.O."/>
            <person name="Lalanne C."/>
            <person name="Gautier V."/>
            <person name="Ament-Velasquez S.L."/>
            <person name="Kruys A."/>
            <person name="Hutchinson M.I."/>
            <person name="Powell A.J."/>
            <person name="Barry K."/>
            <person name="Miller A.N."/>
            <person name="Grigoriev I.V."/>
            <person name="Debuchy R."/>
            <person name="Gladieux P."/>
            <person name="Hiltunen Thoren M."/>
            <person name="Johannesson H."/>
        </authorList>
    </citation>
    <scope>NUCLEOTIDE SEQUENCE</scope>
    <source>
        <strain evidence="1">CBS 508.74</strain>
    </source>
</reference>